<organism evidence="2 3">
    <name type="scientific">Granulicatella adiacens ATCC 49175</name>
    <dbReference type="NCBI Taxonomy" id="638301"/>
    <lineage>
        <taxon>Bacteria</taxon>
        <taxon>Bacillati</taxon>
        <taxon>Bacillota</taxon>
        <taxon>Bacilli</taxon>
        <taxon>Lactobacillales</taxon>
        <taxon>Carnobacteriaceae</taxon>
        <taxon>Granulicatella</taxon>
    </lineage>
</organism>
<dbReference type="SUPFAM" id="SSF56112">
    <property type="entry name" value="Protein kinase-like (PK-like)"/>
    <property type="match status" value="1"/>
</dbReference>
<keyword evidence="3" id="KW-1185">Reference proteome</keyword>
<dbReference type="HOGENOM" id="CLU_093117_0_0_9"/>
<dbReference type="Pfam" id="PF01636">
    <property type="entry name" value="APH"/>
    <property type="match status" value="1"/>
</dbReference>
<dbReference type="eggNOG" id="COG0510">
    <property type="taxonomic scope" value="Bacteria"/>
</dbReference>
<comment type="caution">
    <text evidence="2">The sequence shown here is derived from an EMBL/GenBank/DDBJ whole genome shotgun (WGS) entry which is preliminary data.</text>
</comment>
<dbReference type="InterPro" id="IPR011009">
    <property type="entry name" value="Kinase-like_dom_sf"/>
</dbReference>
<dbReference type="InterPro" id="IPR002575">
    <property type="entry name" value="Aminoglycoside_PTrfase"/>
</dbReference>
<dbReference type="PANTHER" id="PTHR40086">
    <property type="entry name" value="PHOSPHOTRANSFERASE YTMP-RELATED"/>
    <property type="match status" value="1"/>
</dbReference>
<dbReference type="InterPro" id="IPR052077">
    <property type="entry name" value="CcrZ_PhaseVar_Mediator"/>
</dbReference>
<dbReference type="Proteomes" id="UP000005926">
    <property type="component" value="Unassembled WGS sequence"/>
</dbReference>
<feature type="domain" description="Aminoglycoside phosphotransferase" evidence="1">
    <location>
        <begin position="40"/>
        <end position="224"/>
    </location>
</feature>
<dbReference type="EMBL" id="ACKZ01000016">
    <property type="protein sequence ID" value="EEW37372.1"/>
    <property type="molecule type" value="Genomic_DNA"/>
</dbReference>
<dbReference type="STRING" id="638301.HMPREF0444_0731"/>
<dbReference type="PANTHER" id="PTHR40086:SF1">
    <property type="entry name" value="CELL CYCLE REGULATOR CCRZ"/>
    <property type="match status" value="1"/>
</dbReference>
<dbReference type="RefSeq" id="WP_005606642.1">
    <property type="nucleotide sequence ID" value="NZ_CP102283.1"/>
</dbReference>
<evidence type="ECO:0000313" key="3">
    <source>
        <dbReference type="Proteomes" id="UP000005926"/>
    </source>
</evidence>
<sequence length="267" mass="31082">MEYNMDSGWDLHPIGGDTGQAYMGVKDHERVFLKRNASPFLAVLSGEGITPKLIWTKRAGNGDVITAQEWLTGRSLTKEEMGSIEVIELLQQIHQSPNLLQMLQQIQGEEYSTQKFIDEYLNNLQSGLQTHRFLNEVLNYLIETIPLVSEVGKTVCHGDLDRRNFMLSEDEKLYLVDWEMVRLADPVSDLTMILTQYIPVHQWGEWLDMYGLQLSTNIYQRIEWYALMNCLNYIKKTHFEGRYLEMNEKILLVKSIYNNRIGKPRES</sequence>
<reference evidence="2 3" key="1">
    <citation type="submission" date="2009-08" db="EMBL/GenBank/DDBJ databases">
        <authorList>
            <person name="Muzny D."/>
            <person name="Qin X."/>
            <person name="Deng J."/>
            <person name="Jiang H."/>
            <person name="Liu Y."/>
            <person name="Qu J."/>
            <person name="Song X.-Z."/>
            <person name="Zhang L."/>
            <person name="Thornton R."/>
            <person name="Coyle M."/>
            <person name="Francisco L."/>
            <person name="Jackson L."/>
            <person name="Javaid M."/>
            <person name="Korchina V."/>
            <person name="Kovar C."/>
            <person name="Mata R."/>
            <person name="Mathew T."/>
            <person name="Ngo R."/>
            <person name="Nguyen L."/>
            <person name="Nguyen N."/>
            <person name="Okwuonu G."/>
            <person name="Ongeri F."/>
            <person name="Pham C."/>
            <person name="Simmons D."/>
            <person name="Wilczek-Boney K."/>
            <person name="Hale W."/>
            <person name="Jakkamsetti A."/>
            <person name="Pham P."/>
            <person name="Ruth R."/>
            <person name="San Lucas F."/>
            <person name="Warren J."/>
            <person name="Zhang J."/>
            <person name="Zhao Z."/>
            <person name="Zhou C."/>
            <person name="Zhu D."/>
            <person name="Lee S."/>
            <person name="Bess C."/>
            <person name="Blankenburg K."/>
            <person name="Forbes L."/>
            <person name="Fu Q."/>
            <person name="Gubbala S."/>
            <person name="Hirani K."/>
            <person name="Jayaseelan J.C."/>
            <person name="Lara F."/>
            <person name="Munidasa M."/>
            <person name="Palculict T."/>
            <person name="Patil S."/>
            <person name="Pu L.-L."/>
            <person name="Saada N."/>
            <person name="Tang L."/>
            <person name="Weissenberger G."/>
            <person name="Zhu Y."/>
            <person name="Hemphill L."/>
            <person name="Shang Y."/>
            <person name="Youmans B."/>
            <person name="Ayvaz T."/>
            <person name="Ross M."/>
            <person name="Santibanez J."/>
            <person name="Aqrawi P."/>
            <person name="Gross S."/>
            <person name="Joshi V."/>
            <person name="Fowler G."/>
            <person name="Nazareth L."/>
            <person name="Reid J."/>
            <person name="Worley K."/>
            <person name="Petrosino J."/>
            <person name="Highlander S."/>
            <person name="Gibbs R."/>
        </authorList>
    </citation>
    <scope>NUCLEOTIDE SEQUENCE [LARGE SCALE GENOMIC DNA]</scope>
    <source>
        <strain evidence="2 3">ATCC 49175</strain>
    </source>
</reference>
<dbReference type="Gene3D" id="3.90.1200.10">
    <property type="match status" value="1"/>
</dbReference>
<proteinExistence type="predicted"/>
<evidence type="ECO:0000259" key="1">
    <source>
        <dbReference type="Pfam" id="PF01636"/>
    </source>
</evidence>
<dbReference type="GO" id="GO:0016740">
    <property type="term" value="F:transferase activity"/>
    <property type="evidence" value="ECO:0007669"/>
    <property type="project" value="UniProtKB-KW"/>
</dbReference>
<keyword evidence="2" id="KW-0808">Transferase</keyword>
<gene>
    <name evidence="2" type="ORF">HMPREF0444_0731</name>
</gene>
<dbReference type="GeneID" id="78412929"/>
<dbReference type="AlphaFoldDB" id="C8NFN6"/>
<accession>C8NFN6</accession>
<evidence type="ECO:0000313" key="2">
    <source>
        <dbReference type="EMBL" id="EEW37372.1"/>
    </source>
</evidence>
<protein>
    <submittedName>
        <fullName evidence="2">Phosphotransferase enzyme family</fullName>
    </submittedName>
</protein>
<name>C8NFN6_9LACT</name>